<feature type="binding site" evidence="7">
    <location>
        <position position="133"/>
    </location>
    <ligand>
        <name>Zn(2+)</name>
        <dbReference type="ChEBI" id="CHEBI:29105"/>
    </ligand>
</feature>
<dbReference type="HAMAP" id="MF_01228">
    <property type="entry name" value="Met_tRNA_synth_type2"/>
    <property type="match status" value="1"/>
</dbReference>
<evidence type="ECO:0000259" key="9">
    <source>
        <dbReference type="Pfam" id="PF09334"/>
    </source>
</evidence>
<dbReference type="PANTHER" id="PTHR43326">
    <property type="entry name" value="METHIONYL-TRNA SYNTHETASE"/>
    <property type="match status" value="1"/>
</dbReference>
<comment type="subunit">
    <text evidence="7">Monomer.</text>
</comment>
<evidence type="ECO:0000313" key="11">
    <source>
        <dbReference type="Proteomes" id="UP000580839"/>
    </source>
</evidence>
<dbReference type="InterPro" id="IPR014758">
    <property type="entry name" value="Met-tRNA_synth"/>
</dbReference>
<dbReference type="InterPro" id="IPR009080">
    <property type="entry name" value="tRNAsynth_Ia_anticodon-bd"/>
</dbReference>
<dbReference type="Pfam" id="PF08264">
    <property type="entry name" value="Anticodon_1"/>
    <property type="match status" value="1"/>
</dbReference>
<protein>
    <recommendedName>
        <fullName evidence="7">Methionine--tRNA ligase</fullName>
        <ecNumber evidence="7">6.1.1.10</ecNumber>
    </recommendedName>
    <alternativeName>
        <fullName evidence="7">Methionyl-tRNA synthetase</fullName>
        <shortName evidence="7">MetRS</shortName>
    </alternativeName>
</protein>
<dbReference type="PANTHER" id="PTHR43326:SF1">
    <property type="entry name" value="METHIONINE--TRNA LIGASE, MITOCHONDRIAL"/>
    <property type="match status" value="1"/>
</dbReference>
<dbReference type="SUPFAM" id="SSF52374">
    <property type="entry name" value="Nucleotidylyl transferase"/>
    <property type="match status" value="1"/>
</dbReference>
<dbReference type="GO" id="GO:0046872">
    <property type="term" value="F:metal ion binding"/>
    <property type="evidence" value="ECO:0007669"/>
    <property type="project" value="UniProtKB-KW"/>
</dbReference>
<feature type="binding site" evidence="7">
    <location>
        <position position="150"/>
    </location>
    <ligand>
        <name>Zn(2+)</name>
        <dbReference type="ChEBI" id="CHEBI:29105"/>
    </ligand>
</feature>
<comment type="caution">
    <text evidence="10">The sequence shown here is derived from an EMBL/GenBank/DDBJ whole genome shotgun (WGS) entry which is preliminary data.</text>
</comment>
<keyword evidence="5 7" id="KW-0648">Protein biosynthesis</keyword>
<dbReference type="GO" id="GO:0005737">
    <property type="term" value="C:cytoplasm"/>
    <property type="evidence" value="ECO:0007669"/>
    <property type="project" value="UniProtKB-SubCell"/>
</dbReference>
<feature type="domain" description="Methionyl/Leucyl tRNA synthetase" evidence="9">
    <location>
        <begin position="297"/>
        <end position="405"/>
    </location>
</feature>
<proteinExistence type="inferred from homology"/>
<comment type="caution">
    <text evidence="7">Lacks conserved residue(s) required for the propagation of feature annotation.</text>
</comment>
<keyword evidence="7" id="KW-0963">Cytoplasm</keyword>
<dbReference type="InterPro" id="IPR013155">
    <property type="entry name" value="M/V/L/I-tRNA-synth_anticd-bd"/>
</dbReference>
<dbReference type="NCBIfam" id="TIGR00398">
    <property type="entry name" value="metG"/>
    <property type="match status" value="1"/>
</dbReference>
<comment type="catalytic activity">
    <reaction evidence="7">
        <text>tRNA(Met) + L-methionine + ATP = L-methionyl-tRNA(Met) + AMP + diphosphate</text>
        <dbReference type="Rhea" id="RHEA:13481"/>
        <dbReference type="Rhea" id="RHEA-COMP:9667"/>
        <dbReference type="Rhea" id="RHEA-COMP:9698"/>
        <dbReference type="ChEBI" id="CHEBI:30616"/>
        <dbReference type="ChEBI" id="CHEBI:33019"/>
        <dbReference type="ChEBI" id="CHEBI:57844"/>
        <dbReference type="ChEBI" id="CHEBI:78442"/>
        <dbReference type="ChEBI" id="CHEBI:78530"/>
        <dbReference type="ChEBI" id="CHEBI:456215"/>
        <dbReference type="EC" id="6.1.1.10"/>
    </reaction>
</comment>
<dbReference type="SUPFAM" id="SSF47323">
    <property type="entry name" value="Anticodon-binding domain of a subclass of class I aminoacyl-tRNA synthetases"/>
    <property type="match status" value="1"/>
</dbReference>
<keyword evidence="6 7" id="KW-0030">Aminoacyl-tRNA synthetase</keyword>
<keyword evidence="4 7" id="KW-0067">ATP-binding</keyword>
<dbReference type="InterPro" id="IPR023457">
    <property type="entry name" value="Met-tRNA_synth_2"/>
</dbReference>
<evidence type="ECO:0000256" key="7">
    <source>
        <dbReference type="HAMAP-Rule" id="MF_01228"/>
    </source>
</evidence>
<dbReference type="Pfam" id="PF09334">
    <property type="entry name" value="tRNA-synt_1g"/>
    <property type="match status" value="2"/>
</dbReference>
<reference evidence="10 11" key="1">
    <citation type="submission" date="2020-04" db="EMBL/GenBank/DDBJ databases">
        <title>Metagenomic profiling of ammonia- and methane-oxidizing microorganisms in a Dutch drinking water treatment plant.</title>
        <authorList>
            <person name="Poghosyan L."/>
            <person name="Leucker S."/>
        </authorList>
    </citation>
    <scope>NUCLEOTIDE SEQUENCE [LARGE SCALE GENOMIC DNA]</scope>
    <source>
        <strain evidence="10">S-RSF-IL-03</strain>
    </source>
</reference>
<keyword evidence="2 7" id="KW-0436">Ligase</keyword>
<evidence type="ECO:0000256" key="2">
    <source>
        <dbReference type="ARBA" id="ARBA00022598"/>
    </source>
</evidence>
<dbReference type="InterPro" id="IPR041872">
    <property type="entry name" value="Anticodon_Met"/>
</dbReference>
<evidence type="ECO:0000256" key="5">
    <source>
        <dbReference type="ARBA" id="ARBA00022917"/>
    </source>
</evidence>
<comment type="similarity">
    <text evidence="7">Belongs to the class-I aminoacyl-tRNA synthetase family. MetG type 2A subfamily.</text>
</comment>
<accession>A0A849SER7</accession>
<gene>
    <name evidence="7 10" type="primary">metG</name>
    <name evidence="10" type="ORF">HOP12_08630</name>
</gene>
<name>A0A849SER7_UNCEI</name>
<comment type="cofactor">
    <cofactor evidence="7">
        <name>Zn(2+)</name>
        <dbReference type="ChEBI" id="CHEBI:29105"/>
    </cofactor>
    <text evidence="7">Binds 1 zinc ion per subunit.</text>
</comment>
<dbReference type="Gene3D" id="1.10.730.10">
    <property type="entry name" value="Isoleucyl-tRNA Synthetase, Domain 1"/>
    <property type="match status" value="1"/>
</dbReference>
<feature type="binding site" evidence="7">
    <location>
        <position position="136"/>
    </location>
    <ligand>
        <name>Zn(2+)</name>
        <dbReference type="ChEBI" id="CHEBI:29105"/>
    </ligand>
</feature>
<dbReference type="GO" id="GO:0006431">
    <property type="term" value="P:methionyl-tRNA aminoacylation"/>
    <property type="evidence" value="ECO:0007669"/>
    <property type="project" value="UniProtKB-UniRule"/>
</dbReference>
<feature type="domain" description="Methionyl/Leucyl tRNA synthetase" evidence="9">
    <location>
        <begin position="5"/>
        <end position="139"/>
    </location>
</feature>
<evidence type="ECO:0000259" key="8">
    <source>
        <dbReference type="Pfam" id="PF08264"/>
    </source>
</evidence>
<dbReference type="EMBL" id="JABFRW010000101">
    <property type="protein sequence ID" value="NOT34218.1"/>
    <property type="molecule type" value="Genomic_DNA"/>
</dbReference>
<dbReference type="Gene3D" id="3.40.50.620">
    <property type="entry name" value="HUPs"/>
    <property type="match status" value="1"/>
</dbReference>
<evidence type="ECO:0000256" key="1">
    <source>
        <dbReference type="ARBA" id="ARBA00003314"/>
    </source>
</evidence>
<evidence type="ECO:0000256" key="6">
    <source>
        <dbReference type="ARBA" id="ARBA00023146"/>
    </source>
</evidence>
<keyword evidence="7" id="KW-0862">Zinc</keyword>
<dbReference type="AlphaFoldDB" id="A0A849SER7"/>
<feature type="domain" description="Methionyl/Valyl/Leucyl/Isoleucyl-tRNA synthetase anticodon-binding" evidence="8">
    <location>
        <begin position="439"/>
        <end position="530"/>
    </location>
</feature>
<dbReference type="CDD" id="cd07957">
    <property type="entry name" value="Anticodon_Ia_Met"/>
    <property type="match status" value="1"/>
</dbReference>
<dbReference type="GO" id="GO:0004825">
    <property type="term" value="F:methionine-tRNA ligase activity"/>
    <property type="evidence" value="ECO:0007669"/>
    <property type="project" value="UniProtKB-UniRule"/>
</dbReference>
<evidence type="ECO:0000256" key="3">
    <source>
        <dbReference type="ARBA" id="ARBA00022741"/>
    </source>
</evidence>
<dbReference type="EC" id="6.1.1.10" evidence="7"/>
<comment type="function">
    <text evidence="1 7">Is required not only for elongation of protein synthesis but also for the initiation of all mRNA translation through initiator tRNA(fMet) aminoacylation.</text>
</comment>
<organism evidence="10 11">
    <name type="scientific">Eiseniibacteriota bacterium</name>
    <dbReference type="NCBI Taxonomy" id="2212470"/>
    <lineage>
        <taxon>Bacteria</taxon>
        <taxon>Candidatus Eiseniibacteriota</taxon>
    </lineage>
</organism>
<evidence type="ECO:0000313" key="10">
    <source>
        <dbReference type="EMBL" id="NOT34218.1"/>
    </source>
</evidence>
<dbReference type="InterPro" id="IPR014729">
    <property type="entry name" value="Rossmann-like_a/b/a_fold"/>
</dbReference>
<keyword evidence="7" id="KW-0479">Metal-binding</keyword>
<dbReference type="FunFam" id="2.170.220.10:FF:000003">
    <property type="entry name" value="Methionine--tRNA ligase"/>
    <property type="match status" value="1"/>
</dbReference>
<dbReference type="PRINTS" id="PR01041">
    <property type="entry name" value="TRNASYNTHMET"/>
</dbReference>
<dbReference type="CDD" id="cd00814">
    <property type="entry name" value="MetRS_core"/>
    <property type="match status" value="1"/>
</dbReference>
<dbReference type="GO" id="GO:0005524">
    <property type="term" value="F:ATP binding"/>
    <property type="evidence" value="ECO:0007669"/>
    <property type="project" value="UniProtKB-UniRule"/>
</dbReference>
<evidence type="ECO:0000256" key="4">
    <source>
        <dbReference type="ARBA" id="ARBA00022840"/>
    </source>
</evidence>
<keyword evidence="3 7" id="KW-0547">Nucleotide-binding</keyword>
<dbReference type="Proteomes" id="UP000580839">
    <property type="component" value="Unassembled WGS sequence"/>
</dbReference>
<comment type="subcellular location">
    <subcellularLocation>
        <location evidence="7">Cytoplasm</location>
    </subcellularLocation>
</comment>
<dbReference type="InterPro" id="IPR015413">
    <property type="entry name" value="Methionyl/Leucyl_tRNA_Synth"/>
</dbReference>
<dbReference type="Gene3D" id="2.170.220.10">
    <property type="match status" value="1"/>
</dbReference>
<feature type="short sequence motif" description="'HIGH' region" evidence="7">
    <location>
        <begin position="11"/>
        <end position="21"/>
    </location>
</feature>
<feature type="binding site" evidence="7">
    <location>
        <position position="153"/>
    </location>
    <ligand>
        <name>Zn(2+)</name>
        <dbReference type="ChEBI" id="CHEBI:29105"/>
    </ligand>
</feature>
<sequence>MPRFYITTAIDYVNGKPHLGHAYEKVLADAIARVHRQRGDATYFLTGTDEHGQKIARNAAEAGKTPRAFVDELAPTFQNTWKALDVAYDQFIRTTDPRHEMAVQELFRRLVEATAPKTGEPALYEEDYEGFYCEGCEAFKQEKDLEDGLCPIHKTKPKKIKESNFFFRLSEYDEALLKHLETHPDFIWPDFRRNEVLNVIKEGLQDVSVSRPNVPWGIPLPEEIENGEGHTAYVWTDALLNYLSAIGWPERRYSLWWLAKEKEVGGPAAARQDEFQHLDGQGRPGAAWAGTRTPQFTNAFHVIGKDISRFHCVLWPALLLAAGVPLPRQVYVHGFIYARGEKLSKSAGNMVDPNELVERFGSDAIRFYLLDAIPTGRDGEFTLEQLVEHCNTHLANKLGNLASRTVTLVHKYFDGQAPTDWAPDAFTDPAARDGLKALIEAAAKAALEVPRAFEEIRLNDALESVWQVVERANEFTDRAKPWEMGKHPERRTELATTLAALLETLRVTALWVWPVMPNKCEQLWTMLGQPGKPGETRGEAAAPRFGAAEARTVGPSQILFPRIELEAGGS</sequence>
<dbReference type="InterPro" id="IPR033911">
    <property type="entry name" value="MetRS_core"/>
</dbReference>